<sequence length="67" mass="7071">MGAREPGPHRRVRGAPVPRSAGGDAASGQDPPPARGTRLSASVVDVFVYVVVLNLFVEYLPQVLSET</sequence>
<keyword evidence="3" id="KW-1185">Reference proteome</keyword>
<reference evidence="2" key="1">
    <citation type="submission" date="2021-04" db="EMBL/GenBank/DDBJ databases">
        <title>Pseudonocardia sp. nov., isolated from sandy soil of mangrove forest.</title>
        <authorList>
            <person name="Zan Z."/>
            <person name="Huang R."/>
            <person name="Liu W."/>
        </authorList>
    </citation>
    <scope>NUCLEOTIDE SEQUENCE</scope>
    <source>
        <strain evidence="2">S2-4</strain>
    </source>
</reference>
<evidence type="ECO:0000256" key="1">
    <source>
        <dbReference type="SAM" id="MobiDB-lite"/>
    </source>
</evidence>
<proteinExistence type="predicted"/>
<dbReference type="Proteomes" id="UP001165283">
    <property type="component" value="Unassembled WGS sequence"/>
</dbReference>
<evidence type="ECO:0000313" key="3">
    <source>
        <dbReference type="Proteomes" id="UP001165283"/>
    </source>
</evidence>
<accession>A0ABT1AAA5</accession>
<evidence type="ECO:0008006" key="4">
    <source>
        <dbReference type="Google" id="ProtNLM"/>
    </source>
</evidence>
<evidence type="ECO:0000313" key="2">
    <source>
        <dbReference type="EMBL" id="MCO1659868.1"/>
    </source>
</evidence>
<name>A0ABT1AAA5_9PSEU</name>
<protein>
    <recommendedName>
        <fullName evidence="4">MFS transporter</fullName>
    </recommendedName>
</protein>
<dbReference type="EMBL" id="JAGSOV010000072">
    <property type="protein sequence ID" value="MCO1659868.1"/>
    <property type="molecule type" value="Genomic_DNA"/>
</dbReference>
<dbReference type="RefSeq" id="WP_252444947.1">
    <property type="nucleotide sequence ID" value="NZ_JAGSOV010000072.1"/>
</dbReference>
<gene>
    <name evidence="2" type="ORF">KDL28_32875</name>
</gene>
<comment type="caution">
    <text evidence="2">The sequence shown here is derived from an EMBL/GenBank/DDBJ whole genome shotgun (WGS) entry which is preliminary data.</text>
</comment>
<feature type="region of interest" description="Disordered" evidence="1">
    <location>
        <begin position="1"/>
        <end position="37"/>
    </location>
</feature>
<organism evidence="2 3">
    <name type="scientific">Pseudonocardia humida</name>
    <dbReference type="NCBI Taxonomy" id="2800819"/>
    <lineage>
        <taxon>Bacteria</taxon>
        <taxon>Bacillati</taxon>
        <taxon>Actinomycetota</taxon>
        <taxon>Actinomycetes</taxon>
        <taxon>Pseudonocardiales</taxon>
        <taxon>Pseudonocardiaceae</taxon>
        <taxon>Pseudonocardia</taxon>
    </lineage>
</organism>